<name>A0A7Z2T5B3_9VIBR</name>
<evidence type="ECO:0000313" key="2">
    <source>
        <dbReference type="Proteomes" id="UP000464262"/>
    </source>
</evidence>
<dbReference type="EMBL" id="CP047475">
    <property type="protein sequence ID" value="QIA64693.1"/>
    <property type="molecule type" value="Genomic_DNA"/>
</dbReference>
<dbReference type="SUPFAM" id="SSF52833">
    <property type="entry name" value="Thioredoxin-like"/>
    <property type="match status" value="1"/>
</dbReference>
<keyword evidence="2" id="KW-1185">Reference proteome</keyword>
<gene>
    <name evidence="1" type="ORF">GT360_06075</name>
</gene>
<dbReference type="KEGG" id="vas:GT360_06075"/>
<dbReference type="Pfam" id="PF06764">
    <property type="entry name" value="DUF1223"/>
    <property type="match status" value="1"/>
</dbReference>
<organism evidence="1 2">
    <name type="scientific">Vibrio astriarenae</name>
    <dbReference type="NCBI Taxonomy" id="1481923"/>
    <lineage>
        <taxon>Bacteria</taxon>
        <taxon>Pseudomonadati</taxon>
        <taxon>Pseudomonadota</taxon>
        <taxon>Gammaproteobacteria</taxon>
        <taxon>Vibrionales</taxon>
        <taxon>Vibrionaceae</taxon>
        <taxon>Vibrio</taxon>
    </lineage>
</organism>
<dbReference type="PANTHER" id="PTHR36057">
    <property type="match status" value="1"/>
</dbReference>
<protein>
    <submittedName>
        <fullName evidence="1">DUF1223 domain-containing protein</fullName>
    </submittedName>
</protein>
<accession>A0A7Z2T5B3</accession>
<proteinExistence type="predicted"/>
<reference evidence="1 2" key="1">
    <citation type="submission" date="2020-01" db="EMBL/GenBank/DDBJ databases">
        <title>Whole genome and functional gene identification of agarase of Vibrio HN897.</title>
        <authorList>
            <person name="Liu Y."/>
            <person name="Zhao Z."/>
        </authorList>
    </citation>
    <scope>NUCLEOTIDE SEQUENCE [LARGE SCALE GENOMIC DNA]</scope>
    <source>
        <strain evidence="1 2">HN897</strain>
    </source>
</reference>
<dbReference type="Proteomes" id="UP000464262">
    <property type="component" value="Chromosome 1"/>
</dbReference>
<dbReference type="InterPro" id="IPR036249">
    <property type="entry name" value="Thioredoxin-like_sf"/>
</dbReference>
<dbReference type="AlphaFoldDB" id="A0A7Z2T5B3"/>
<dbReference type="InterPro" id="IPR010634">
    <property type="entry name" value="DUF1223"/>
</dbReference>
<evidence type="ECO:0000313" key="1">
    <source>
        <dbReference type="EMBL" id="QIA64693.1"/>
    </source>
</evidence>
<sequence>MCGVVAAEDQTWTHQGQPAQIVELFTSEGCSSCPPADKFLSQFQSHSRLWRDVIPMAFHVDYWDRLGWKDEYASPSYSQRQRLYHSYGAVQSVYTPGFVVDGGEWWGFFYRKDLPHRESEAAPSLTLIKQGNDFSLKFEQSGRYTAHLVVLAMDEATKVKAGENQGRYLEHDFVVLDKRQITGEQDWQFDNVELDARADAVAVWLTQGVDGQPVQTVAGLLQR</sequence>
<dbReference type="PANTHER" id="PTHR36057:SF1">
    <property type="entry name" value="LIPOPROTEIN LIPID ATTACHMENT SITE-LIKE PROTEIN, PUTATIVE (DUF1223)-RELATED"/>
    <property type="match status" value="1"/>
</dbReference>